<evidence type="ECO:0000313" key="9">
    <source>
        <dbReference type="Proteomes" id="UP001500063"/>
    </source>
</evidence>
<evidence type="ECO:0000256" key="6">
    <source>
        <dbReference type="ARBA" id="ARBA00023033"/>
    </source>
</evidence>
<reference evidence="9" key="1">
    <citation type="journal article" date="2019" name="Int. J. Syst. Evol. Microbiol.">
        <title>The Global Catalogue of Microorganisms (GCM) 10K type strain sequencing project: providing services to taxonomists for standard genome sequencing and annotation.</title>
        <authorList>
            <consortium name="The Broad Institute Genomics Platform"/>
            <consortium name="The Broad Institute Genome Sequencing Center for Infectious Disease"/>
            <person name="Wu L."/>
            <person name="Ma J."/>
        </authorList>
    </citation>
    <scope>NUCLEOTIDE SEQUENCE [LARGE SCALE GENOMIC DNA]</scope>
    <source>
        <strain evidence="9">JCM 4565</strain>
    </source>
</reference>
<dbReference type="PANTHER" id="PTHR24291">
    <property type="entry name" value="CYTOCHROME P450 FAMILY 4"/>
    <property type="match status" value="1"/>
</dbReference>
<dbReference type="Pfam" id="PF00067">
    <property type="entry name" value="p450"/>
    <property type="match status" value="1"/>
</dbReference>
<dbReference type="PANTHER" id="PTHR24291:SF50">
    <property type="entry name" value="BIFUNCTIONAL ALBAFLAVENONE MONOOXYGENASE_TERPENE SYNTHASE"/>
    <property type="match status" value="1"/>
</dbReference>
<keyword evidence="3 7" id="KW-0479">Metal-binding</keyword>
<gene>
    <name evidence="8" type="ORF">GCM10010319_44030</name>
</gene>
<accession>A0ABP3H8E9</accession>
<evidence type="ECO:0000313" key="8">
    <source>
        <dbReference type="EMBL" id="GAA0361583.1"/>
    </source>
</evidence>
<dbReference type="RefSeq" id="WP_344120166.1">
    <property type="nucleotide sequence ID" value="NZ_BAAABW010000024.1"/>
</dbReference>
<dbReference type="InterPro" id="IPR017972">
    <property type="entry name" value="Cyt_P450_CS"/>
</dbReference>
<organism evidence="8 9">
    <name type="scientific">Streptomyces blastmyceticus</name>
    <dbReference type="NCBI Taxonomy" id="68180"/>
    <lineage>
        <taxon>Bacteria</taxon>
        <taxon>Bacillati</taxon>
        <taxon>Actinomycetota</taxon>
        <taxon>Actinomycetes</taxon>
        <taxon>Kitasatosporales</taxon>
        <taxon>Streptomycetaceae</taxon>
        <taxon>Streptomyces</taxon>
    </lineage>
</organism>
<evidence type="ECO:0000256" key="4">
    <source>
        <dbReference type="ARBA" id="ARBA00023002"/>
    </source>
</evidence>
<protein>
    <submittedName>
        <fullName evidence="8">Cytochrome P450</fullName>
    </submittedName>
</protein>
<evidence type="ECO:0000256" key="5">
    <source>
        <dbReference type="ARBA" id="ARBA00023004"/>
    </source>
</evidence>
<keyword evidence="6 7" id="KW-0503">Monooxygenase</keyword>
<dbReference type="InterPro" id="IPR050196">
    <property type="entry name" value="Cytochrome_P450_Monoox"/>
</dbReference>
<evidence type="ECO:0000256" key="2">
    <source>
        <dbReference type="ARBA" id="ARBA00022617"/>
    </source>
</evidence>
<comment type="caution">
    <text evidence="8">The sequence shown here is derived from an EMBL/GenBank/DDBJ whole genome shotgun (WGS) entry which is preliminary data.</text>
</comment>
<keyword evidence="9" id="KW-1185">Reference proteome</keyword>
<sequence>MASCPRPTVAATREGTTTVRAPGALPLVGHTVRLARDPLGFLQARHGGAPVVELRFGTGRVQLLTRPDVVREVLVTGHRSYDKGGPIIEGARTLFGNGLGTCPREQHRRQRPMLQPAFRPSRLAGYSPTMQLCAEEIAGKWQDGQVLDVGRQMNRIAARVLMRTLASGDAASTAVRQVEEFLPTLMSTAFRRVAVPWAWPHELPLPSNRRYRRADTAVRASIDATIAEYRRAGAPGDDLLGHLVGARDEAGTELSDQEIHDQIKIMLIAGIETTATALSWTFHVLGRQPEIERRVYAELDAELDGRPPTGDDLARLPYLTRVLTETLRVYPTVPLLSRVATADVALGGREFPAGTEFFFSPYCLHRDPGAFPEPERFDPDRWLSERVGAAQRLAFIPWGAGPRKCIGDTYSLIEASLALATILTTWRLRPIATAKVTPTVRFSLHPTGLRMTAERRPARHRGSGLDIEAA</sequence>
<dbReference type="PROSITE" id="PS00086">
    <property type="entry name" value="CYTOCHROME_P450"/>
    <property type="match status" value="1"/>
</dbReference>
<dbReference type="PRINTS" id="PR00385">
    <property type="entry name" value="P450"/>
</dbReference>
<keyword evidence="4 7" id="KW-0560">Oxidoreductase</keyword>
<evidence type="ECO:0000256" key="1">
    <source>
        <dbReference type="ARBA" id="ARBA00010617"/>
    </source>
</evidence>
<dbReference type="CDD" id="cd11049">
    <property type="entry name" value="CYP170A1-like"/>
    <property type="match status" value="1"/>
</dbReference>
<name>A0ABP3H8E9_9ACTN</name>
<evidence type="ECO:0000256" key="7">
    <source>
        <dbReference type="RuleBase" id="RU000461"/>
    </source>
</evidence>
<dbReference type="PRINTS" id="PR00463">
    <property type="entry name" value="EP450I"/>
</dbReference>
<dbReference type="InterPro" id="IPR001128">
    <property type="entry name" value="Cyt_P450"/>
</dbReference>
<keyword evidence="5 7" id="KW-0408">Iron</keyword>
<dbReference type="InterPro" id="IPR036396">
    <property type="entry name" value="Cyt_P450_sf"/>
</dbReference>
<proteinExistence type="inferred from homology"/>
<comment type="similarity">
    <text evidence="1 7">Belongs to the cytochrome P450 family.</text>
</comment>
<dbReference type="InterPro" id="IPR002401">
    <property type="entry name" value="Cyt_P450_E_grp-I"/>
</dbReference>
<keyword evidence="2 7" id="KW-0349">Heme</keyword>
<dbReference type="SUPFAM" id="SSF48264">
    <property type="entry name" value="Cytochrome P450"/>
    <property type="match status" value="1"/>
</dbReference>
<dbReference type="Proteomes" id="UP001500063">
    <property type="component" value="Unassembled WGS sequence"/>
</dbReference>
<evidence type="ECO:0000256" key="3">
    <source>
        <dbReference type="ARBA" id="ARBA00022723"/>
    </source>
</evidence>
<dbReference type="Gene3D" id="1.10.630.10">
    <property type="entry name" value="Cytochrome P450"/>
    <property type="match status" value="1"/>
</dbReference>
<dbReference type="EMBL" id="BAAABW010000024">
    <property type="protein sequence ID" value="GAA0361583.1"/>
    <property type="molecule type" value="Genomic_DNA"/>
</dbReference>